<dbReference type="InterPro" id="IPR028896">
    <property type="entry name" value="GcvT/YgfZ/DmdA"/>
</dbReference>
<dbReference type="Gene3D" id="2.40.30.110">
    <property type="entry name" value="Aminomethyltransferase beta-barrel domains"/>
    <property type="match status" value="1"/>
</dbReference>
<dbReference type="PANTHER" id="PTHR43757:SF2">
    <property type="entry name" value="AMINOMETHYLTRANSFERASE, MITOCHONDRIAL"/>
    <property type="match status" value="1"/>
</dbReference>
<dbReference type="InterPro" id="IPR006222">
    <property type="entry name" value="GCVT_N"/>
</dbReference>
<evidence type="ECO:0000313" key="4">
    <source>
        <dbReference type="EMBL" id="CAD2193552.1"/>
    </source>
</evidence>
<dbReference type="Gene3D" id="3.30.1360.120">
    <property type="entry name" value="Probable tRNA modification gtpase trme, domain 1"/>
    <property type="match status" value="1"/>
</dbReference>
<evidence type="ECO:0000313" key="5">
    <source>
        <dbReference type="Proteomes" id="UP000580250"/>
    </source>
</evidence>
<gene>
    <name evidence="4" type="ORF">MENT_LOCUS46511</name>
</gene>
<evidence type="ECO:0000259" key="2">
    <source>
        <dbReference type="Pfam" id="PF01571"/>
    </source>
</evidence>
<comment type="similarity">
    <text evidence="1">Belongs to the GcvT family.</text>
</comment>
<dbReference type="SUPFAM" id="SSF101790">
    <property type="entry name" value="Aminomethyltransferase beta-barrel domain"/>
    <property type="match status" value="1"/>
</dbReference>
<sequence>MGIFMLVGPNSSKIIEKLCPQINLSETSFPLNFGRKICLGHCWVEAFHKNCFGEIGWELLHPLLMQNTLFDLIFDSGGEFGIKPFGVYAANSMAVESSYRQIKHELTPNYNLWECGLYSYVDDFTDNNRDFPGKNSLIYLKNKERWKFITLEVFGLENVDARGGEPIFDEFDQKIIGRVTNGSFGWRINKSLALAMVNPKFAEEGTRVYIKILGWLFSAISIHENPFEAQKISDKII</sequence>
<evidence type="ECO:0000256" key="1">
    <source>
        <dbReference type="ARBA" id="ARBA00008609"/>
    </source>
</evidence>
<dbReference type="SUPFAM" id="SSF103025">
    <property type="entry name" value="Folate-binding domain"/>
    <property type="match status" value="1"/>
</dbReference>
<dbReference type="InterPro" id="IPR029043">
    <property type="entry name" value="GcvT/YgfZ_C"/>
</dbReference>
<dbReference type="GO" id="GO:0005739">
    <property type="term" value="C:mitochondrion"/>
    <property type="evidence" value="ECO:0007669"/>
    <property type="project" value="TreeGrafter"/>
</dbReference>
<dbReference type="AlphaFoldDB" id="A0A6V7X2U4"/>
<accession>A0A6V7X2U4</accession>
<dbReference type="PANTHER" id="PTHR43757">
    <property type="entry name" value="AMINOMETHYLTRANSFERASE"/>
    <property type="match status" value="1"/>
</dbReference>
<name>A0A6V7X2U4_MELEN</name>
<dbReference type="Proteomes" id="UP000580250">
    <property type="component" value="Unassembled WGS sequence"/>
</dbReference>
<dbReference type="Pfam" id="PF01571">
    <property type="entry name" value="GCV_T"/>
    <property type="match status" value="1"/>
</dbReference>
<protein>
    <submittedName>
        <fullName evidence="4">Uncharacterized protein</fullName>
    </submittedName>
</protein>
<reference evidence="4 5" key="1">
    <citation type="submission" date="2020-08" db="EMBL/GenBank/DDBJ databases">
        <authorList>
            <person name="Koutsovoulos G."/>
            <person name="Danchin GJ E."/>
        </authorList>
    </citation>
    <scope>NUCLEOTIDE SEQUENCE [LARGE SCALE GENOMIC DNA]</scope>
</reference>
<dbReference type="InterPro" id="IPR027266">
    <property type="entry name" value="TrmE/GcvT-like"/>
</dbReference>
<feature type="domain" description="Aminomethyltransferase C-terminal" evidence="3">
    <location>
        <begin position="158"/>
        <end position="219"/>
    </location>
</feature>
<dbReference type="EMBL" id="CAJEWN010001039">
    <property type="protein sequence ID" value="CAD2193552.1"/>
    <property type="molecule type" value="Genomic_DNA"/>
</dbReference>
<evidence type="ECO:0000259" key="3">
    <source>
        <dbReference type="Pfam" id="PF08669"/>
    </source>
</evidence>
<dbReference type="InterPro" id="IPR013977">
    <property type="entry name" value="GcvT_C"/>
</dbReference>
<organism evidence="4 5">
    <name type="scientific">Meloidogyne enterolobii</name>
    <name type="common">Root-knot nematode worm</name>
    <name type="synonym">Meloidogyne mayaguensis</name>
    <dbReference type="NCBI Taxonomy" id="390850"/>
    <lineage>
        <taxon>Eukaryota</taxon>
        <taxon>Metazoa</taxon>
        <taxon>Ecdysozoa</taxon>
        <taxon>Nematoda</taxon>
        <taxon>Chromadorea</taxon>
        <taxon>Rhabditida</taxon>
        <taxon>Tylenchina</taxon>
        <taxon>Tylenchomorpha</taxon>
        <taxon>Tylenchoidea</taxon>
        <taxon>Meloidogynidae</taxon>
        <taxon>Meloidogyninae</taxon>
        <taxon>Meloidogyne</taxon>
    </lineage>
</organism>
<dbReference type="Pfam" id="PF08669">
    <property type="entry name" value="GCV_T_C"/>
    <property type="match status" value="1"/>
</dbReference>
<proteinExistence type="inferred from homology"/>
<comment type="caution">
    <text evidence="4">The sequence shown here is derived from an EMBL/GenBank/DDBJ whole genome shotgun (WGS) entry which is preliminary data.</text>
</comment>
<feature type="domain" description="GCVT N-terminal" evidence="2">
    <location>
        <begin position="3"/>
        <end position="121"/>
    </location>
</feature>
<dbReference type="Gene3D" id="3.30.70.1400">
    <property type="entry name" value="Aminomethyltransferase beta-barrel domains"/>
    <property type="match status" value="1"/>
</dbReference>